<keyword evidence="4" id="KW-1185">Reference proteome</keyword>
<reference evidence="3" key="3">
    <citation type="submission" date="2025-09" db="UniProtKB">
        <authorList>
            <consortium name="Ensembl"/>
        </authorList>
    </citation>
    <scope>IDENTIFICATION</scope>
</reference>
<dbReference type="CTD" id="220042"/>
<evidence type="ECO:0000259" key="2">
    <source>
        <dbReference type="Pfam" id="PF08646"/>
    </source>
</evidence>
<dbReference type="InterPro" id="IPR043522">
    <property type="entry name" value="DDIAS"/>
</dbReference>
<evidence type="ECO:0000313" key="3">
    <source>
        <dbReference type="Ensembl" id="ENSATEP00000027941.1"/>
    </source>
</evidence>
<dbReference type="Proteomes" id="UP000265040">
    <property type="component" value="Chromosome 3"/>
</dbReference>
<feature type="region of interest" description="Disordered" evidence="1">
    <location>
        <begin position="191"/>
        <end position="213"/>
    </location>
</feature>
<evidence type="ECO:0000313" key="4">
    <source>
        <dbReference type="Proteomes" id="UP000265040"/>
    </source>
</evidence>
<dbReference type="SUPFAM" id="SSF50249">
    <property type="entry name" value="Nucleic acid-binding proteins"/>
    <property type="match status" value="1"/>
</dbReference>
<dbReference type="GeneID" id="113174774"/>
<sequence length="805" mass="89582">MSARRVLVDCAVLSLQDSCVYYPCCKCCFSRVDVEQQDATRCRCSKCGYSCRREQVEYRYRLSLKVARDTRLFGVTVFGTCLNPFFGIHASGLQRLVDETDGPVGASSRSTLLVNAVRDCFIGRHFIFGIKVTGTANELWSGGHVANGSCSRESVQFIASQMILPTAAGLTGCTVVSYYRVLLQKAEEHQLGSTATTNTSRPPAPTLLLNPLHSPDSTFNNNTLSASGFFSQSLQRSQLQDRSLTPTPPWQQSLGLITSSAEQDEDCSTQDSGGENSFAADYSKTPHHALKSFLDNHEFPEETTLSPLLCHNRLSFSTHSNLSIEKRFVNTPTLDPWFSPSESVKKCLPLSSNTKEFCCAQLAETFSSGSLAWDDLPFSESFSEFFCEKDRVTETERHQNVQNVKETARNNVGVGSQEEKMGPLSSRPLADVTNTSAPNNGGDRHDADSVYKNCKSRSTCLDECNQNNVEICSLSFENEDKLLEGDTYNCSSDLFSSSLVIDMNTTLGTHTETPRMSLLCNPDKRYLMTEKPNVLHSTPDQQKLKSNTRINKNNFITPVPQDLDFIPPSQSTPNIKLAVVSGSAAASRTCLTLGEFGSQLDGQDLSRSELHSKNPPLSKLNPVHSNHLPLYARESTKENVVWSTTSTRRSHTFTPKRRFWKPDKHQQYLLAQQCSRARREALNLGSKERINNKCDSSVHDVTVCDDEHNEVPPTPAVKIRQSVKLRRRRLTNSSRSDFDSTCDGQKRVNCKRTPTVTSLQRHMAQTENCNSEVVDGGSLDQLDGYPLDDENQACDWSRDLFSDSL</sequence>
<dbReference type="AlphaFoldDB" id="A0A3Q1K6P5"/>
<evidence type="ECO:0000256" key="1">
    <source>
        <dbReference type="SAM" id="MobiDB-lite"/>
    </source>
</evidence>
<dbReference type="PANTHER" id="PTHR35537:SF1">
    <property type="entry name" value="DNA DAMAGE-INDUCED APOPTOSIS SUPPRESSOR PROTEIN"/>
    <property type="match status" value="1"/>
</dbReference>
<reference evidence="3" key="1">
    <citation type="submission" date="2021-04" db="EMBL/GenBank/DDBJ databases">
        <authorList>
            <consortium name="Wellcome Sanger Institute Data Sharing"/>
        </authorList>
    </citation>
    <scope>NUCLEOTIDE SEQUENCE [LARGE SCALE GENOMIC DNA]</scope>
</reference>
<feature type="compositionally biased region" description="Polar residues" evidence="1">
    <location>
        <begin position="191"/>
        <end position="201"/>
    </location>
</feature>
<feature type="domain" description="Replication factor A C-terminal" evidence="2">
    <location>
        <begin position="8"/>
        <end position="101"/>
    </location>
</feature>
<dbReference type="OrthoDB" id="9948238at2759"/>
<feature type="region of interest" description="Disordered" evidence="1">
    <location>
        <begin position="397"/>
        <end position="446"/>
    </location>
</feature>
<protein>
    <recommendedName>
        <fullName evidence="2">Replication factor A C-terminal domain-containing protein</fullName>
    </recommendedName>
</protein>
<dbReference type="GO" id="GO:0005634">
    <property type="term" value="C:nucleus"/>
    <property type="evidence" value="ECO:0007669"/>
    <property type="project" value="TreeGrafter"/>
</dbReference>
<dbReference type="RefSeq" id="XP_026234690.1">
    <property type="nucleotide sequence ID" value="XM_026378905.1"/>
</dbReference>
<dbReference type="InterPro" id="IPR013955">
    <property type="entry name" value="Rep_factor-A_C"/>
</dbReference>
<dbReference type="OMA" id="NQTCDWS"/>
<name>A0A3Q1K6P5_ANATE</name>
<dbReference type="PANTHER" id="PTHR35537">
    <property type="entry name" value="DNA DAMAGE-INDUCIBLE APOPTOSIS SUPPRESSOR PROTEIN DDIAS"/>
    <property type="match status" value="1"/>
</dbReference>
<dbReference type="Pfam" id="PF08646">
    <property type="entry name" value="Rep_fac-A_C"/>
    <property type="match status" value="1"/>
</dbReference>
<feature type="region of interest" description="Disordered" evidence="1">
    <location>
        <begin position="261"/>
        <end position="281"/>
    </location>
</feature>
<accession>A0A3Q1K6P5</accession>
<dbReference type="STRING" id="64144.ENSATEP00000027941"/>
<dbReference type="GO" id="GO:0005737">
    <property type="term" value="C:cytoplasm"/>
    <property type="evidence" value="ECO:0007669"/>
    <property type="project" value="TreeGrafter"/>
</dbReference>
<dbReference type="GO" id="GO:1902230">
    <property type="term" value="P:negative regulation of intrinsic apoptotic signaling pathway in response to DNA damage"/>
    <property type="evidence" value="ECO:0007669"/>
    <property type="project" value="InterPro"/>
</dbReference>
<dbReference type="GeneTree" id="ENSGT00940000166008"/>
<organism evidence="3 4">
    <name type="scientific">Anabas testudineus</name>
    <name type="common">Climbing perch</name>
    <name type="synonym">Anthias testudineus</name>
    <dbReference type="NCBI Taxonomy" id="64144"/>
    <lineage>
        <taxon>Eukaryota</taxon>
        <taxon>Metazoa</taxon>
        <taxon>Chordata</taxon>
        <taxon>Craniata</taxon>
        <taxon>Vertebrata</taxon>
        <taxon>Euteleostomi</taxon>
        <taxon>Actinopterygii</taxon>
        <taxon>Neopterygii</taxon>
        <taxon>Teleostei</taxon>
        <taxon>Neoteleostei</taxon>
        <taxon>Acanthomorphata</taxon>
        <taxon>Anabantaria</taxon>
        <taxon>Anabantiformes</taxon>
        <taxon>Anabantoidei</taxon>
        <taxon>Anabantidae</taxon>
        <taxon>Anabas</taxon>
    </lineage>
</organism>
<dbReference type="Gene3D" id="2.40.50.140">
    <property type="entry name" value="Nucleic acid-binding proteins"/>
    <property type="match status" value="1"/>
</dbReference>
<dbReference type="InterPro" id="IPR012340">
    <property type="entry name" value="NA-bd_OB-fold"/>
</dbReference>
<dbReference type="Ensembl" id="ENSATET00000028379.3">
    <property type="protein sequence ID" value="ENSATEP00000027941.1"/>
    <property type="gene ID" value="ENSATEG00000019315.3"/>
</dbReference>
<proteinExistence type="predicted"/>
<feature type="compositionally biased region" description="Polar residues" evidence="1">
    <location>
        <begin position="400"/>
        <end position="414"/>
    </location>
</feature>
<dbReference type="InParanoid" id="A0A3Q1K6P5"/>
<reference evidence="3" key="2">
    <citation type="submission" date="2025-08" db="UniProtKB">
        <authorList>
            <consortium name="Ensembl"/>
        </authorList>
    </citation>
    <scope>IDENTIFICATION</scope>
</reference>